<feature type="binding site" description="covalent" evidence="8">
    <location>
        <position position="238"/>
    </location>
    <ligand>
        <name>heme c</name>
        <dbReference type="ChEBI" id="CHEBI:61717"/>
        <label>2</label>
    </ligand>
</feature>
<evidence type="ECO:0000256" key="6">
    <source>
        <dbReference type="ARBA" id="ARBA00023002"/>
    </source>
</evidence>
<dbReference type="PANTHER" id="PTHR30600:SF10">
    <property type="entry name" value="BLL6722 PROTEIN"/>
    <property type="match status" value="1"/>
</dbReference>
<dbReference type="InterPro" id="IPR009056">
    <property type="entry name" value="Cyt_c-like_dom"/>
</dbReference>
<dbReference type="Gene3D" id="1.10.760.10">
    <property type="entry name" value="Cytochrome c-like domain"/>
    <property type="match status" value="2"/>
</dbReference>
<name>I0KDS3_9BACT</name>
<sequence length="364" mass="40616">MRGWQGIGLAVSVALWGWVVGCKQTPTTEPVKPEPPVTPSTGTPLNWQKPANFPDPTYDFANNPLTKEGVLLGRTLFYDALLSKDGTISCAFCHSPFTGFSHTDHPLSHGIRDQTGTRNVPGIQNLAWRNTFFWDGGIIDLDLLPIAPIQNPIEMDETFPNVLTKVRTSGRYRPLFRAAFGSDSISSDRFLKALSQFMLTMVSSNSTYDKVARKEGGAALTEAAQRGLTLFQQKCASCHKEPFFTDQGFRNNGLPQLATAKIDDKGRYAITAQDADLYKFRVPSLRNVEFTPPYMHDGRFSSLQQVLRHYATGVQDSPYLDPLLKQNGQVGIPMTVQEQNDIISFLYTLTDYTFLQNPDLQPLR</sequence>
<keyword evidence="4" id="KW-0732">Signal</keyword>
<dbReference type="GO" id="GO:0042597">
    <property type="term" value="C:periplasmic space"/>
    <property type="evidence" value="ECO:0007669"/>
    <property type="project" value="UniProtKB-SubCell"/>
</dbReference>
<organism evidence="12 13">
    <name type="scientific">Fibrella aestuarina BUZ 2</name>
    <dbReference type="NCBI Taxonomy" id="1166018"/>
    <lineage>
        <taxon>Bacteria</taxon>
        <taxon>Pseudomonadati</taxon>
        <taxon>Bacteroidota</taxon>
        <taxon>Cytophagia</taxon>
        <taxon>Cytophagales</taxon>
        <taxon>Spirosomataceae</taxon>
        <taxon>Fibrella</taxon>
    </lineage>
</organism>
<feature type="binding site" description="axial binding residue" evidence="9">
    <location>
        <position position="239"/>
    </location>
    <ligand>
        <name>heme c</name>
        <dbReference type="ChEBI" id="CHEBI:61717"/>
        <label>2</label>
    </ligand>
    <ligandPart>
        <name>Fe</name>
        <dbReference type="ChEBI" id="CHEBI:18248"/>
    </ligandPart>
</feature>
<evidence type="ECO:0000259" key="11">
    <source>
        <dbReference type="PROSITE" id="PS51007"/>
    </source>
</evidence>
<feature type="binding site" description="axial binding residue" evidence="9">
    <location>
        <position position="94"/>
    </location>
    <ligand>
        <name>heme c</name>
        <dbReference type="ChEBI" id="CHEBI:61717"/>
        <label>1</label>
    </ligand>
    <ligandPart>
        <name>Fe</name>
        <dbReference type="ChEBI" id="CHEBI:18248"/>
    </ligandPart>
</feature>
<dbReference type="EC" id="1.11.1.5" evidence="12"/>
<evidence type="ECO:0000256" key="4">
    <source>
        <dbReference type="ARBA" id="ARBA00022729"/>
    </source>
</evidence>
<evidence type="ECO:0000256" key="5">
    <source>
        <dbReference type="ARBA" id="ARBA00022764"/>
    </source>
</evidence>
<dbReference type="EMBL" id="HE796683">
    <property type="protein sequence ID" value="CCH02276.1"/>
    <property type="molecule type" value="Genomic_DNA"/>
</dbReference>
<dbReference type="Proteomes" id="UP000011058">
    <property type="component" value="Chromosome"/>
</dbReference>
<evidence type="ECO:0000256" key="8">
    <source>
        <dbReference type="PIRSR" id="PIRSR000294-1"/>
    </source>
</evidence>
<dbReference type="GO" id="GO:0046872">
    <property type="term" value="F:metal ion binding"/>
    <property type="evidence" value="ECO:0007669"/>
    <property type="project" value="UniProtKB-KW"/>
</dbReference>
<dbReference type="AlphaFoldDB" id="I0KDS3"/>
<dbReference type="InterPro" id="IPR036909">
    <property type="entry name" value="Cyt_c-like_dom_sf"/>
</dbReference>
<accession>I0KDS3</accession>
<feature type="region of interest" description="Disordered" evidence="10">
    <location>
        <begin position="26"/>
        <end position="46"/>
    </location>
</feature>
<dbReference type="GO" id="GO:0009055">
    <property type="term" value="F:electron transfer activity"/>
    <property type="evidence" value="ECO:0007669"/>
    <property type="project" value="InterPro"/>
</dbReference>
<keyword evidence="6 12" id="KW-0560">Oxidoreductase</keyword>
<keyword evidence="12" id="KW-0575">Peroxidase</keyword>
<evidence type="ECO:0000313" key="13">
    <source>
        <dbReference type="Proteomes" id="UP000011058"/>
    </source>
</evidence>
<dbReference type="RefSeq" id="WP_015333375.1">
    <property type="nucleotide sequence ID" value="NC_020054.1"/>
</dbReference>
<dbReference type="PANTHER" id="PTHR30600">
    <property type="entry name" value="CYTOCHROME C PEROXIDASE-RELATED"/>
    <property type="match status" value="1"/>
</dbReference>
<dbReference type="GO" id="GO:0004130">
    <property type="term" value="F:cytochrome-c peroxidase activity"/>
    <property type="evidence" value="ECO:0007669"/>
    <property type="project" value="UniProtKB-EC"/>
</dbReference>
<protein>
    <submittedName>
        <fullName evidence="12">Cytochrome c peroxidase</fullName>
        <ecNumber evidence="12">1.11.1.5</ecNumber>
    </submittedName>
</protein>
<comment type="subcellular location">
    <subcellularLocation>
        <location evidence="1">Periplasm</location>
    </subcellularLocation>
</comment>
<evidence type="ECO:0000256" key="9">
    <source>
        <dbReference type="PIRSR" id="PIRSR000294-2"/>
    </source>
</evidence>
<evidence type="ECO:0000256" key="2">
    <source>
        <dbReference type="ARBA" id="ARBA00022617"/>
    </source>
</evidence>
<keyword evidence="5" id="KW-0574">Periplasm</keyword>
<feature type="binding site" description="covalent" evidence="8">
    <location>
        <position position="93"/>
    </location>
    <ligand>
        <name>heme c</name>
        <dbReference type="ChEBI" id="CHEBI:61717"/>
        <label>1</label>
    </ligand>
</feature>
<gene>
    <name evidence="12" type="ORF">FAES_4276</name>
</gene>
<dbReference type="KEGG" id="fae:FAES_4276"/>
<dbReference type="PROSITE" id="PS51007">
    <property type="entry name" value="CYTC"/>
    <property type="match status" value="1"/>
</dbReference>
<dbReference type="Pfam" id="PF03150">
    <property type="entry name" value="CCP_MauG"/>
    <property type="match status" value="1"/>
</dbReference>
<dbReference type="GO" id="GO:0020037">
    <property type="term" value="F:heme binding"/>
    <property type="evidence" value="ECO:0007669"/>
    <property type="project" value="InterPro"/>
</dbReference>
<comment type="PTM">
    <text evidence="8">Binds 2 heme groups per subunit.</text>
</comment>
<dbReference type="PROSITE" id="PS51257">
    <property type="entry name" value="PROKAR_LIPOPROTEIN"/>
    <property type="match status" value="1"/>
</dbReference>
<dbReference type="HOGENOM" id="CLU_034652_3_1_10"/>
<evidence type="ECO:0000256" key="1">
    <source>
        <dbReference type="ARBA" id="ARBA00004418"/>
    </source>
</evidence>
<evidence type="ECO:0000256" key="3">
    <source>
        <dbReference type="ARBA" id="ARBA00022723"/>
    </source>
</evidence>
<feature type="binding site" description="covalent" evidence="8">
    <location>
        <position position="235"/>
    </location>
    <ligand>
        <name>heme c</name>
        <dbReference type="ChEBI" id="CHEBI:61717"/>
        <label>2</label>
    </ligand>
</feature>
<keyword evidence="7 9" id="KW-0408">Iron</keyword>
<dbReference type="InterPro" id="IPR051395">
    <property type="entry name" value="Cytochrome_c_Peroxidase/MauG"/>
</dbReference>
<evidence type="ECO:0000313" key="12">
    <source>
        <dbReference type="EMBL" id="CCH02276.1"/>
    </source>
</evidence>
<dbReference type="PATRIC" id="fig|1166018.3.peg.1234"/>
<dbReference type="SUPFAM" id="SSF46626">
    <property type="entry name" value="Cytochrome c"/>
    <property type="match status" value="2"/>
</dbReference>
<feature type="binding site" description="covalent" evidence="8">
    <location>
        <position position="90"/>
    </location>
    <ligand>
        <name>heme c</name>
        <dbReference type="ChEBI" id="CHEBI:61717"/>
        <label>1</label>
    </ligand>
</feature>
<proteinExistence type="predicted"/>
<reference evidence="12 13" key="1">
    <citation type="journal article" date="2012" name="J. Bacteriol.">
        <title>Genome Sequence of Fibrella aestuarina BUZ 2T, a Filamentous Marine Bacterium.</title>
        <authorList>
            <person name="Filippini M."/>
            <person name="Qi W."/>
            <person name="Blom J."/>
            <person name="Goesmann A."/>
            <person name="Smits T.H."/>
            <person name="Bagheri H.C."/>
        </authorList>
    </citation>
    <scope>NUCLEOTIDE SEQUENCE [LARGE SCALE GENOMIC DNA]</scope>
    <source>
        <strain evidence="13">BUZ 2T</strain>
    </source>
</reference>
<dbReference type="InterPro" id="IPR004852">
    <property type="entry name" value="Di-haem_cyt_c_peroxidsae"/>
</dbReference>
<dbReference type="STRING" id="1166018.FAES_4276"/>
<keyword evidence="3 9" id="KW-0479">Metal-binding</keyword>
<feature type="domain" description="Cytochrome c" evidence="11">
    <location>
        <begin position="222"/>
        <end position="350"/>
    </location>
</feature>
<comment type="cofactor">
    <cofactor evidence="8">
        <name>heme</name>
        <dbReference type="ChEBI" id="CHEBI:30413"/>
    </cofactor>
    <text evidence="8">Binds 2 heme groups.</text>
</comment>
<dbReference type="eggNOG" id="COG1858">
    <property type="taxonomic scope" value="Bacteria"/>
</dbReference>
<dbReference type="InterPro" id="IPR026259">
    <property type="entry name" value="MauG/Cytc_peroxidase"/>
</dbReference>
<dbReference type="PIRSF" id="PIRSF000294">
    <property type="entry name" value="Cytochrome-c_peroxidase"/>
    <property type="match status" value="1"/>
</dbReference>
<keyword evidence="2 8" id="KW-0349">Heme</keyword>
<evidence type="ECO:0000256" key="7">
    <source>
        <dbReference type="ARBA" id="ARBA00023004"/>
    </source>
</evidence>
<dbReference type="OrthoDB" id="9805202at2"/>
<evidence type="ECO:0000256" key="10">
    <source>
        <dbReference type="SAM" id="MobiDB-lite"/>
    </source>
</evidence>
<keyword evidence="13" id="KW-1185">Reference proteome</keyword>